<comment type="caution">
    <text evidence="1">The sequence shown here is derived from an EMBL/GenBank/DDBJ whole genome shotgun (WGS) entry which is preliminary data.</text>
</comment>
<sequence>MNLRTKKNIDYVGLNNGTGVVLSQQQSRRPIKRKNTAMKQMTTRLNDQWGKKIKNHLEKHMFNNIKSTIQLMVAKKLLTGGTDRNKPVIQHLREHIYMDEYLFLRRVYKIRGRYTASPILEADLDLKKDLVIGENHRRVANNLLFCIHRMKKLVVTTKERQQFTLDNRCSLSIKFAENSIIEKRKYREKR</sequence>
<evidence type="ECO:0000313" key="1">
    <source>
        <dbReference type="EMBL" id="CAF1052666.1"/>
    </source>
</evidence>
<evidence type="ECO:0000313" key="3">
    <source>
        <dbReference type="Proteomes" id="UP000677228"/>
    </source>
</evidence>
<dbReference type="EMBL" id="CAJOBA010008062">
    <property type="protein sequence ID" value="CAF3819309.1"/>
    <property type="molecule type" value="Genomic_DNA"/>
</dbReference>
<proteinExistence type="predicted"/>
<organism evidence="1 3">
    <name type="scientific">Didymodactylos carnosus</name>
    <dbReference type="NCBI Taxonomy" id="1234261"/>
    <lineage>
        <taxon>Eukaryota</taxon>
        <taxon>Metazoa</taxon>
        <taxon>Spiralia</taxon>
        <taxon>Gnathifera</taxon>
        <taxon>Rotifera</taxon>
        <taxon>Eurotatoria</taxon>
        <taxon>Bdelloidea</taxon>
        <taxon>Philodinida</taxon>
        <taxon>Philodinidae</taxon>
        <taxon>Didymodactylos</taxon>
    </lineage>
</organism>
<name>A0A8S2E100_9BILA</name>
<protein>
    <submittedName>
        <fullName evidence="1">Uncharacterized protein</fullName>
    </submittedName>
</protein>
<gene>
    <name evidence="1" type="ORF">OVA965_LOCUS17020</name>
    <name evidence="2" type="ORF">TMI583_LOCUS17030</name>
</gene>
<accession>A0A8S2E100</accession>
<dbReference type="AlphaFoldDB" id="A0A8S2E100"/>
<dbReference type="Proteomes" id="UP000677228">
    <property type="component" value="Unassembled WGS sequence"/>
</dbReference>
<reference evidence="1" key="1">
    <citation type="submission" date="2021-02" db="EMBL/GenBank/DDBJ databases">
        <authorList>
            <person name="Nowell W R."/>
        </authorList>
    </citation>
    <scope>NUCLEOTIDE SEQUENCE</scope>
</reference>
<evidence type="ECO:0000313" key="2">
    <source>
        <dbReference type="EMBL" id="CAF3819309.1"/>
    </source>
</evidence>
<dbReference type="Proteomes" id="UP000682733">
    <property type="component" value="Unassembled WGS sequence"/>
</dbReference>
<dbReference type="EMBL" id="CAJNOK010008049">
    <property type="protein sequence ID" value="CAF1052666.1"/>
    <property type="molecule type" value="Genomic_DNA"/>
</dbReference>